<gene>
    <name evidence="1" type="ORF">BV912_01590</name>
</gene>
<evidence type="ECO:0000313" key="1">
    <source>
        <dbReference type="EMBL" id="OSI25094.1"/>
    </source>
</evidence>
<reference evidence="2" key="1">
    <citation type="submission" date="2017-01" db="EMBL/GenBank/DDBJ databases">
        <authorList>
            <person name="Mah S.A."/>
            <person name="Swanson W.J."/>
            <person name="Moy G.W."/>
            <person name="Vacquier V.D."/>
        </authorList>
    </citation>
    <scope>NUCLEOTIDE SEQUENCE [LARGE SCALE GENOMIC DNA]</scope>
    <source>
        <strain evidence="2">124861</strain>
    </source>
</reference>
<keyword evidence="1" id="KW-0238">DNA-binding</keyword>
<sequence>MRKRTFSEAKLWLKEQNITVAQWARENGHNSVDVSRVLNGKSKCRYGQAREIALKLNIDLKTLDI</sequence>
<dbReference type="InterPro" id="IPR010982">
    <property type="entry name" value="Lambda_DNA-bd_dom_sf"/>
</dbReference>
<dbReference type="GO" id="GO:0003677">
    <property type="term" value="F:DNA binding"/>
    <property type="evidence" value="ECO:0007669"/>
    <property type="project" value="UniProtKB-KW"/>
</dbReference>
<dbReference type="Gene3D" id="1.10.260.40">
    <property type="entry name" value="lambda repressor-like DNA-binding domains"/>
    <property type="match status" value="1"/>
</dbReference>
<dbReference type="OrthoDB" id="5679056at2"/>
<dbReference type="Proteomes" id="UP000193303">
    <property type="component" value="Unassembled WGS sequence"/>
</dbReference>
<dbReference type="AlphaFoldDB" id="A0A1X3DLS5"/>
<organism evidence="1 2">
    <name type="scientific">Neisseria dumasiana</name>
    <dbReference type="NCBI Taxonomy" id="1931275"/>
    <lineage>
        <taxon>Bacteria</taxon>
        <taxon>Pseudomonadati</taxon>
        <taxon>Pseudomonadota</taxon>
        <taxon>Betaproteobacteria</taxon>
        <taxon>Neisseriales</taxon>
        <taxon>Neisseriaceae</taxon>
        <taxon>Neisseria</taxon>
    </lineage>
</organism>
<name>A0A1X3DLS5_9NEIS</name>
<accession>A0A1X3DLS5</accession>
<dbReference type="EMBL" id="MTAB01000002">
    <property type="protein sequence ID" value="OSI25094.1"/>
    <property type="molecule type" value="Genomic_DNA"/>
</dbReference>
<dbReference type="NCBIfam" id="TIGR04111">
    <property type="entry name" value="BcepMu_gp16"/>
    <property type="match status" value="1"/>
</dbReference>
<comment type="caution">
    <text evidence="1">The sequence shown here is derived from an EMBL/GenBank/DDBJ whole genome shotgun (WGS) entry which is preliminary data.</text>
</comment>
<proteinExistence type="predicted"/>
<dbReference type="InterPro" id="IPR026365">
    <property type="entry name" value="BcepMu_gp16"/>
</dbReference>
<dbReference type="SUPFAM" id="SSF47413">
    <property type="entry name" value="lambda repressor-like DNA-binding domains"/>
    <property type="match status" value="1"/>
</dbReference>
<protein>
    <submittedName>
        <fullName evidence="1">DNA-binding protein</fullName>
    </submittedName>
</protein>
<evidence type="ECO:0000313" key="2">
    <source>
        <dbReference type="Proteomes" id="UP000193303"/>
    </source>
</evidence>